<comment type="caution">
    <text evidence="12">The sequence shown here is derived from an EMBL/GenBank/DDBJ whole genome shotgun (WGS) entry which is preliminary data.</text>
</comment>
<evidence type="ECO:0000256" key="2">
    <source>
        <dbReference type="ARBA" id="ARBA00004370"/>
    </source>
</evidence>
<dbReference type="GO" id="GO:0005886">
    <property type="term" value="C:plasma membrane"/>
    <property type="evidence" value="ECO:0007669"/>
    <property type="project" value="TreeGrafter"/>
</dbReference>
<dbReference type="GO" id="GO:0004721">
    <property type="term" value="F:phosphoprotein phosphatase activity"/>
    <property type="evidence" value="ECO:0007669"/>
    <property type="project" value="TreeGrafter"/>
</dbReference>
<evidence type="ECO:0000313" key="13">
    <source>
        <dbReference type="Proteomes" id="UP000824258"/>
    </source>
</evidence>
<keyword evidence="4" id="KW-0597">Phosphoprotein</keyword>
<dbReference type="CDD" id="cd00082">
    <property type="entry name" value="HisKA"/>
    <property type="match status" value="1"/>
</dbReference>
<dbReference type="GO" id="GO:0000155">
    <property type="term" value="F:phosphorelay sensor kinase activity"/>
    <property type="evidence" value="ECO:0007669"/>
    <property type="project" value="InterPro"/>
</dbReference>
<comment type="subcellular location">
    <subcellularLocation>
        <location evidence="2">Membrane</location>
    </subcellularLocation>
</comment>
<keyword evidence="8 9" id="KW-0472">Membrane</keyword>
<evidence type="ECO:0000256" key="3">
    <source>
        <dbReference type="ARBA" id="ARBA00012438"/>
    </source>
</evidence>
<evidence type="ECO:0000256" key="7">
    <source>
        <dbReference type="ARBA" id="ARBA00023012"/>
    </source>
</evidence>
<dbReference type="PANTHER" id="PTHR45453:SF1">
    <property type="entry name" value="PHOSPHATE REGULON SENSOR PROTEIN PHOR"/>
    <property type="match status" value="1"/>
</dbReference>
<evidence type="ECO:0000259" key="10">
    <source>
        <dbReference type="PROSITE" id="PS50109"/>
    </source>
</evidence>
<keyword evidence="6" id="KW-0418">Kinase</keyword>
<dbReference type="EMBL" id="DVGD01000112">
    <property type="protein sequence ID" value="HIR09524.1"/>
    <property type="molecule type" value="Genomic_DNA"/>
</dbReference>
<dbReference type="Pfam" id="PF00672">
    <property type="entry name" value="HAMP"/>
    <property type="match status" value="1"/>
</dbReference>
<sequence>MRSLRTKMVMIMVLLILALMTVVGSFLINGVGNYYIEEFYLQMEQTFSQDFITQLQDLAVGPDGPSQMKQRLMSQSDLGIDLSRRNVYILSSDGQVLDSSNKATSVSMTANLLQAMNGEVGQSGSIASSIMDLAVPIERDDTHYIVYILDNKETVNALTGRLFSIILQSLVLGLGICVVLAFLLSQILITPIRALTTGTRQVAAGELSQSLEVTSRDEIGMLTRNFNHMSQVLQSTISQVENERNKLSTLFLHMTDGVAAFDSTGHLIHHNPAASRMLSRELTGEDTFAAVFGEDTSFDSLLSLKRSEYLECQKRAGERELELFMAPFSADKTGGGVMVVIHDVTEQRKSEQTRREFVANVSHELRTPLTNVKSYAETLLDAGDDMPPELKKNFLGVIVSEADRMTRIVKDLLTLTKFDYGKMEMNLTRFPFAEAVKNVHQAVALDAKNHRHTLTLQCPEDLPCVNGDRERIEQVIMNIVSNAIKYTADGGKIDITAGTKGKEVYVTVTDNGIGIPEKDLPRLFERFYRVDKARSRESGGTGLGLSIAKEILNQHQGNIQIDSVFGEGTSVTITLPVAE</sequence>
<keyword evidence="5" id="KW-0808">Transferase</keyword>
<dbReference type="CDD" id="cd00075">
    <property type="entry name" value="HATPase"/>
    <property type="match status" value="1"/>
</dbReference>
<dbReference type="SUPFAM" id="SSF55785">
    <property type="entry name" value="PYP-like sensor domain (PAS domain)"/>
    <property type="match status" value="1"/>
</dbReference>
<dbReference type="Pfam" id="PF00512">
    <property type="entry name" value="HisKA"/>
    <property type="match status" value="1"/>
</dbReference>
<feature type="transmembrane region" description="Helical" evidence="9">
    <location>
        <begin position="162"/>
        <end position="184"/>
    </location>
</feature>
<dbReference type="PRINTS" id="PR00344">
    <property type="entry name" value="BCTRLSENSOR"/>
</dbReference>
<keyword evidence="9" id="KW-1133">Transmembrane helix</keyword>
<dbReference type="InterPro" id="IPR003594">
    <property type="entry name" value="HATPase_dom"/>
</dbReference>
<dbReference type="Gene3D" id="6.10.340.10">
    <property type="match status" value="1"/>
</dbReference>
<feature type="domain" description="Histidine kinase" evidence="10">
    <location>
        <begin position="360"/>
        <end position="579"/>
    </location>
</feature>
<dbReference type="InterPro" id="IPR005467">
    <property type="entry name" value="His_kinase_dom"/>
</dbReference>
<dbReference type="InterPro" id="IPR036097">
    <property type="entry name" value="HisK_dim/P_sf"/>
</dbReference>
<dbReference type="InterPro" id="IPR036890">
    <property type="entry name" value="HATPase_C_sf"/>
</dbReference>
<dbReference type="AlphaFoldDB" id="A0A9D1A778"/>
<keyword evidence="9" id="KW-0812">Transmembrane</keyword>
<dbReference type="CDD" id="cd06225">
    <property type="entry name" value="HAMP"/>
    <property type="match status" value="1"/>
</dbReference>
<name>A0A9D1A778_9FIRM</name>
<dbReference type="PROSITE" id="PS50885">
    <property type="entry name" value="HAMP"/>
    <property type="match status" value="1"/>
</dbReference>
<dbReference type="EC" id="2.7.13.3" evidence="3"/>
<reference evidence="12" key="2">
    <citation type="journal article" date="2021" name="PeerJ">
        <title>Extensive microbial diversity within the chicken gut microbiome revealed by metagenomics and culture.</title>
        <authorList>
            <person name="Gilroy R."/>
            <person name="Ravi A."/>
            <person name="Getino M."/>
            <person name="Pursley I."/>
            <person name="Horton D.L."/>
            <person name="Alikhan N.F."/>
            <person name="Baker D."/>
            <person name="Gharbi K."/>
            <person name="Hall N."/>
            <person name="Watson M."/>
            <person name="Adriaenssens E.M."/>
            <person name="Foster-Nyarko E."/>
            <person name="Jarju S."/>
            <person name="Secka A."/>
            <person name="Antonio M."/>
            <person name="Oren A."/>
            <person name="Chaudhuri R.R."/>
            <person name="La Ragione R."/>
            <person name="Hildebrand F."/>
            <person name="Pallen M.J."/>
        </authorList>
    </citation>
    <scope>NUCLEOTIDE SEQUENCE</scope>
    <source>
        <strain evidence="12">ChiHjej9B8-7071</strain>
    </source>
</reference>
<evidence type="ECO:0000256" key="4">
    <source>
        <dbReference type="ARBA" id="ARBA00022553"/>
    </source>
</evidence>
<dbReference type="SUPFAM" id="SSF158472">
    <property type="entry name" value="HAMP domain-like"/>
    <property type="match status" value="1"/>
</dbReference>
<dbReference type="InterPro" id="IPR003661">
    <property type="entry name" value="HisK_dim/P_dom"/>
</dbReference>
<dbReference type="SMART" id="SM00304">
    <property type="entry name" value="HAMP"/>
    <property type="match status" value="1"/>
</dbReference>
<dbReference type="FunFam" id="1.10.287.130:FF:000001">
    <property type="entry name" value="Two-component sensor histidine kinase"/>
    <property type="match status" value="1"/>
</dbReference>
<evidence type="ECO:0000256" key="6">
    <source>
        <dbReference type="ARBA" id="ARBA00022777"/>
    </source>
</evidence>
<dbReference type="SMART" id="SM00388">
    <property type="entry name" value="HisKA"/>
    <property type="match status" value="1"/>
</dbReference>
<evidence type="ECO:0000256" key="9">
    <source>
        <dbReference type="SAM" id="Phobius"/>
    </source>
</evidence>
<dbReference type="Gene3D" id="1.10.287.130">
    <property type="match status" value="1"/>
</dbReference>
<evidence type="ECO:0000256" key="5">
    <source>
        <dbReference type="ARBA" id="ARBA00022679"/>
    </source>
</evidence>
<dbReference type="Pfam" id="PF02518">
    <property type="entry name" value="HATPase_c"/>
    <property type="match status" value="1"/>
</dbReference>
<dbReference type="SUPFAM" id="SSF47384">
    <property type="entry name" value="Homodimeric domain of signal transducing histidine kinase"/>
    <property type="match status" value="1"/>
</dbReference>
<reference evidence="12" key="1">
    <citation type="submission" date="2020-10" db="EMBL/GenBank/DDBJ databases">
        <authorList>
            <person name="Gilroy R."/>
        </authorList>
    </citation>
    <scope>NUCLEOTIDE SEQUENCE</scope>
    <source>
        <strain evidence="12">ChiHjej9B8-7071</strain>
    </source>
</reference>
<dbReference type="Proteomes" id="UP000824258">
    <property type="component" value="Unassembled WGS sequence"/>
</dbReference>
<dbReference type="InterPro" id="IPR003660">
    <property type="entry name" value="HAMP_dom"/>
</dbReference>
<dbReference type="SMART" id="SM00387">
    <property type="entry name" value="HATPase_c"/>
    <property type="match status" value="1"/>
</dbReference>
<dbReference type="FunFam" id="3.30.565.10:FF:000006">
    <property type="entry name" value="Sensor histidine kinase WalK"/>
    <property type="match status" value="1"/>
</dbReference>
<evidence type="ECO:0000256" key="1">
    <source>
        <dbReference type="ARBA" id="ARBA00000085"/>
    </source>
</evidence>
<accession>A0A9D1A778</accession>
<dbReference type="InterPro" id="IPR035965">
    <property type="entry name" value="PAS-like_dom_sf"/>
</dbReference>
<comment type="catalytic activity">
    <reaction evidence="1">
        <text>ATP + protein L-histidine = ADP + protein N-phospho-L-histidine.</text>
        <dbReference type="EC" id="2.7.13.3"/>
    </reaction>
</comment>
<keyword evidence="7" id="KW-0902">Two-component regulatory system</keyword>
<proteinExistence type="predicted"/>
<dbReference type="PROSITE" id="PS50109">
    <property type="entry name" value="HIS_KIN"/>
    <property type="match status" value="1"/>
</dbReference>
<dbReference type="InterPro" id="IPR050351">
    <property type="entry name" value="BphY/WalK/GraS-like"/>
</dbReference>
<gene>
    <name evidence="12" type="ORF">IAA70_03875</name>
</gene>
<dbReference type="PANTHER" id="PTHR45453">
    <property type="entry name" value="PHOSPHATE REGULON SENSOR PROTEIN PHOR"/>
    <property type="match status" value="1"/>
</dbReference>
<dbReference type="Gene3D" id="3.30.565.10">
    <property type="entry name" value="Histidine kinase-like ATPase, C-terminal domain"/>
    <property type="match status" value="1"/>
</dbReference>
<dbReference type="GO" id="GO:0016036">
    <property type="term" value="P:cellular response to phosphate starvation"/>
    <property type="evidence" value="ECO:0007669"/>
    <property type="project" value="TreeGrafter"/>
</dbReference>
<dbReference type="Gene3D" id="3.30.450.20">
    <property type="entry name" value="PAS domain"/>
    <property type="match status" value="1"/>
</dbReference>
<evidence type="ECO:0000259" key="11">
    <source>
        <dbReference type="PROSITE" id="PS50885"/>
    </source>
</evidence>
<dbReference type="SUPFAM" id="SSF55874">
    <property type="entry name" value="ATPase domain of HSP90 chaperone/DNA topoisomerase II/histidine kinase"/>
    <property type="match status" value="1"/>
</dbReference>
<evidence type="ECO:0000313" key="12">
    <source>
        <dbReference type="EMBL" id="HIR09524.1"/>
    </source>
</evidence>
<protein>
    <recommendedName>
        <fullName evidence="3">histidine kinase</fullName>
        <ecNumber evidence="3">2.7.13.3</ecNumber>
    </recommendedName>
</protein>
<organism evidence="12 13">
    <name type="scientific">Candidatus Avoscillospira stercoripullorum</name>
    <dbReference type="NCBI Taxonomy" id="2840709"/>
    <lineage>
        <taxon>Bacteria</taxon>
        <taxon>Bacillati</taxon>
        <taxon>Bacillota</taxon>
        <taxon>Clostridia</taxon>
        <taxon>Eubacteriales</taxon>
        <taxon>Oscillospiraceae</taxon>
        <taxon>Oscillospiraceae incertae sedis</taxon>
        <taxon>Candidatus Avoscillospira</taxon>
    </lineage>
</organism>
<feature type="domain" description="HAMP" evidence="11">
    <location>
        <begin position="186"/>
        <end position="238"/>
    </location>
</feature>
<dbReference type="InterPro" id="IPR004358">
    <property type="entry name" value="Sig_transdc_His_kin-like_C"/>
</dbReference>
<evidence type="ECO:0000256" key="8">
    <source>
        <dbReference type="ARBA" id="ARBA00023136"/>
    </source>
</evidence>